<comment type="similarity">
    <text evidence="1">Belongs to the 'GDSL' lipolytic enzyme family.</text>
</comment>
<gene>
    <name evidence="3" type="ORF">AB3G39_05545</name>
</gene>
<dbReference type="Gene3D" id="3.40.50.1110">
    <property type="entry name" value="SGNH hydrolase"/>
    <property type="match status" value="1"/>
</dbReference>
<reference evidence="3" key="1">
    <citation type="submission" date="2024-07" db="EMBL/GenBank/DDBJ databases">
        <authorList>
            <person name="Biller S.J."/>
        </authorList>
    </citation>
    <scope>NUCLEOTIDE SEQUENCE</scope>
    <source>
        <strain evidence="3">WC2416</strain>
    </source>
</reference>
<name>A0AB39WD36_9FLAO</name>
<dbReference type="RefSeq" id="WP_369769733.1">
    <property type="nucleotide sequence ID" value="NZ_CP165626.1"/>
</dbReference>
<evidence type="ECO:0000256" key="1">
    <source>
        <dbReference type="ARBA" id="ARBA00008668"/>
    </source>
</evidence>
<dbReference type="PANTHER" id="PTHR43695">
    <property type="entry name" value="PUTATIVE (AFU_ORTHOLOGUE AFUA_2G17250)-RELATED"/>
    <property type="match status" value="1"/>
</dbReference>
<dbReference type="EMBL" id="CP165626">
    <property type="protein sequence ID" value="XDU99828.1"/>
    <property type="molecule type" value="Genomic_DNA"/>
</dbReference>
<evidence type="ECO:0008006" key="4">
    <source>
        <dbReference type="Google" id="ProtNLM"/>
    </source>
</evidence>
<proteinExistence type="inferred from homology"/>
<keyword evidence="2" id="KW-0378">Hydrolase</keyword>
<dbReference type="AlphaFoldDB" id="A0AB39WD36"/>
<dbReference type="InterPro" id="IPR036514">
    <property type="entry name" value="SGNH_hydro_sf"/>
</dbReference>
<dbReference type="GO" id="GO:0016788">
    <property type="term" value="F:hydrolase activity, acting on ester bonds"/>
    <property type="evidence" value="ECO:0007669"/>
    <property type="project" value="UniProtKB-ARBA"/>
</dbReference>
<dbReference type="SUPFAM" id="SSF52266">
    <property type="entry name" value="SGNH hydrolase"/>
    <property type="match status" value="1"/>
</dbReference>
<accession>A0AB39WD36</accession>
<evidence type="ECO:0000256" key="2">
    <source>
        <dbReference type="ARBA" id="ARBA00022801"/>
    </source>
</evidence>
<evidence type="ECO:0000313" key="3">
    <source>
        <dbReference type="EMBL" id="XDU99828.1"/>
    </source>
</evidence>
<sequence>MFSSIARRNFNENGVLVGTHGDYPLETRLVAQEYKVPFVDLEYYSELLEASYGSEKSKGLHLHFKPGEIPYYPEGKSDDTHLSKNGALAIAGLAIDQIKLWNDDSLDKLKKAIK</sequence>
<organism evidence="3">
    <name type="scientific">Flavobacterium sp. WC2416</name>
    <dbReference type="NCBI Taxonomy" id="3234141"/>
    <lineage>
        <taxon>Bacteria</taxon>
        <taxon>Pseudomonadati</taxon>
        <taxon>Bacteroidota</taxon>
        <taxon>Flavobacteriia</taxon>
        <taxon>Flavobacteriales</taxon>
        <taxon>Flavobacteriaceae</taxon>
        <taxon>Flavobacterium</taxon>
    </lineage>
</organism>
<dbReference type="PANTHER" id="PTHR43695:SF1">
    <property type="entry name" value="RHAMNOGALACTURONAN ACETYLESTERASE"/>
    <property type="match status" value="1"/>
</dbReference>
<protein>
    <recommendedName>
        <fullName evidence="4">SGNH/GDSL hydrolase family protein</fullName>
    </recommendedName>
</protein>
<dbReference type="InterPro" id="IPR037459">
    <property type="entry name" value="RhgT-like"/>
</dbReference>